<dbReference type="PANTHER" id="PTHR24321">
    <property type="entry name" value="DEHYDROGENASES, SHORT CHAIN"/>
    <property type="match status" value="1"/>
</dbReference>
<dbReference type="CDD" id="cd05233">
    <property type="entry name" value="SDR_c"/>
    <property type="match status" value="1"/>
</dbReference>
<evidence type="ECO:0000256" key="1">
    <source>
        <dbReference type="ARBA" id="ARBA00006484"/>
    </source>
</evidence>
<gene>
    <name evidence="3" type="ORF">Y10_18140</name>
</gene>
<dbReference type="Gene3D" id="3.40.50.720">
    <property type="entry name" value="NAD(P)-binding Rossmann-like Domain"/>
    <property type="match status" value="1"/>
</dbReference>
<reference evidence="3" key="1">
    <citation type="submission" date="2022-07" db="EMBL/GenBank/DDBJ databases">
        <title>Taxonomy of Novel Oxalotrophic and Methylotrophic Bacteria.</title>
        <authorList>
            <person name="Sahin N."/>
            <person name="Tani A."/>
        </authorList>
    </citation>
    <scope>NUCLEOTIDE SEQUENCE</scope>
    <source>
        <strain evidence="3">Y10</strain>
    </source>
</reference>
<dbReference type="PROSITE" id="PS00061">
    <property type="entry name" value="ADH_SHORT"/>
    <property type="match status" value="1"/>
</dbReference>
<dbReference type="PANTHER" id="PTHR24321:SF8">
    <property type="entry name" value="ESTRADIOL 17-BETA-DEHYDROGENASE 8-RELATED"/>
    <property type="match status" value="1"/>
</dbReference>
<dbReference type="InterPro" id="IPR020904">
    <property type="entry name" value="Sc_DH/Rdtase_CS"/>
</dbReference>
<sequence length="273" mass="28321">MNFLFLKKIITNLKENMNDHVVIITGAANGLGRATGIAAAKAGYKLLLVDIDAKGLADSKKIINASGGVAEVYQANVSLEQEVIGYVTYAMTVFGRIDGFFNNAGILGTTTPLTDTDVVSFDRVLTVNVKGVFLGMKHIIPIMQKQGNGSIVNTASMGAVGGLPGLASYSASKHAVVGLTKVAALEVAKSGIRVNSILPGTITTEMALKDVPAKTLAEKEAILAMSVPQGKAGKPADIANTVLFLFSDVSAHITGITLPVDGGITAQVYPSFS</sequence>
<dbReference type="Pfam" id="PF13561">
    <property type="entry name" value="adh_short_C2"/>
    <property type="match status" value="1"/>
</dbReference>
<keyword evidence="4" id="KW-1185">Reference proteome</keyword>
<evidence type="ECO:0000256" key="2">
    <source>
        <dbReference type="ARBA" id="ARBA00023002"/>
    </source>
</evidence>
<evidence type="ECO:0000313" key="3">
    <source>
        <dbReference type="EMBL" id="GLB49446.1"/>
    </source>
</evidence>
<dbReference type="PRINTS" id="PR00081">
    <property type="entry name" value="GDHRDH"/>
</dbReference>
<organism evidence="3 4">
    <name type="scientific">Neptunitalea lumnitzerae</name>
    <dbReference type="NCBI Taxonomy" id="2965509"/>
    <lineage>
        <taxon>Bacteria</taxon>
        <taxon>Pseudomonadati</taxon>
        <taxon>Bacteroidota</taxon>
        <taxon>Flavobacteriia</taxon>
        <taxon>Flavobacteriales</taxon>
        <taxon>Flavobacteriaceae</taxon>
        <taxon>Neptunitalea</taxon>
    </lineage>
</organism>
<dbReference type="InterPro" id="IPR002347">
    <property type="entry name" value="SDR_fam"/>
</dbReference>
<evidence type="ECO:0000313" key="4">
    <source>
        <dbReference type="Proteomes" id="UP001143543"/>
    </source>
</evidence>
<dbReference type="Proteomes" id="UP001143543">
    <property type="component" value="Unassembled WGS sequence"/>
</dbReference>
<dbReference type="PRINTS" id="PR00080">
    <property type="entry name" value="SDRFAMILY"/>
</dbReference>
<comment type="caution">
    <text evidence="3">The sequence shown here is derived from an EMBL/GenBank/DDBJ whole genome shotgun (WGS) entry which is preliminary data.</text>
</comment>
<proteinExistence type="inferred from homology"/>
<comment type="similarity">
    <text evidence="1">Belongs to the short-chain dehydrogenases/reductases (SDR) family.</text>
</comment>
<dbReference type="EMBL" id="BRVO01000002">
    <property type="protein sequence ID" value="GLB49446.1"/>
    <property type="molecule type" value="Genomic_DNA"/>
</dbReference>
<protein>
    <submittedName>
        <fullName evidence="3">Short chain dehydrogenase</fullName>
    </submittedName>
</protein>
<dbReference type="RefSeq" id="WP_281765081.1">
    <property type="nucleotide sequence ID" value="NZ_BRVO01000002.1"/>
</dbReference>
<dbReference type="InterPro" id="IPR036291">
    <property type="entry name" value="NAD(P)-bd_dom_sf"/>
</dbReference>
<name>A0ABQ5MJ51_9FLAO</name>
<accession>A0ABQ5MJ51</accession>
<dbReference type="SUPFAM" id="SSF51735">
    <property type="entry name" value="NAD(P)-binding Rossmann-fold domains"/>
    <property type="match status" value="1"/>
</dbReference>
<keyword evidence="2" id="KW-0560">Oxidoreductase</keyword>